<keyword evidence="2" id="KW-1185">Reference proteome</keyword>
<sequence>MTLTSPPEVTATKGRQKTSSTKRDKLYWKHVSITYRKIQKSSGFGSCGRGRPPRAPRGRGRGRNSRRSSLSSVIDPSPCSTFPYTDAFSCFVYPFIENRKNVNAERVYELIRRTQWWDRHSPPEHWLDTPNSLYVIANAFNLCVVLIARIESTTVLPLYSYSDRTVGTPVRVPISRYDGASSHNASINAFSRRTSCYLLAYKPPKVE</sequence>
<protein>
    <submittedName>
        <fullName evidence="1">Uncharacterized protein</fullName>
    </submittedName>
</protein>
<organism evidence="1 2">
    <name type="scientific">Catharanthus roseus</name>
    <name type="common">Madagascar periwinkle</name>
    <name type="synonym">Vinca rosea</name>
    <dbReference type="NCBI Taxonomy" id="4058"/>
    <lineage>
        <taxon>Eukaryota</taxon>
        <taxon>Viridiplantae</taxon>
        <taxon>Streptophyta</taxon>
        <taxon>Embryophyta</taxon>
        <taxon>Tracheophyta</taxon>
        <taxon>Spermatophyta</taxon>
        <taxon>Magnoliopsida</taxon>
        <taxon>eudicotyledons</taxon>
        <taxon>Gunneridae</taxon>
        <taxon>Pentapetalae</taxon>
        <taxon>asterids</taxon>
        <taxon>lamiids</taxon>
        <taxon>Gentianales</taxon>
        <taxon>Apocynaceae</taxon>
        <taxon>Rauvolfioideae</taxon>
        <taxon>Vinceae</taxon>
        <taxon>Catharanthinae</taxon>
        <taxon>Catharanthus</taxon>
    </lineage>
</organism>
<accession>A0ACC0B488</accession>
<evidence type="ECO:0000313" key="2">
    <source>
        <dbReference type="Proteomes" id="UP001060085"/>
    </source>
</evidence>
<dbReference type="Proteomes" id="UP001060085">
    <property type="component" value="Linkage Group LG04"/>
</dbReference>
<gene>
    <name evidence="1" type="ORF">M9H77_17302</name>
</gene>
<proteinExistence type="predicted"/>
<reference evidence="2" key="1">
    <citation type="journal article" date="2023" name="Nat. Plants">
        <title>Single-cell RNA sequencing provides a high-resolution roadmap for understanding the multicellular compartmentation of specialized metabolism.</title>
        <authorList>
            <person name="Sun S."/>
            <person name="Shen X."/>
            <person name="Li Y."/>
            <person name="Li Y."/>
            <person name="Wang S."/>
            <person name="Li R."/>
            <person name="Zhang H."/>
            <person name="Shen G."/>
            <person name="Guo B."/>
            <person name="Wei J."/>
            <person name="Xu J."/>
            <person name="St-Pierre B."/>
            <person name="Chen S."/>
            <person name="Sun C."/>
        </authorList>
    </citation>
    <scope>NUCLEOTIDE SEQUENCE [LARGE SCALE GENOMIC DNA]</scope>
</reference>
<evidence type="ECO:0000313" key="1">
    <source>
        <dbReference type="EMBL" id="KAI5667449.1"/>
    </source>
</evidence>
<name>A0ACC0B488_CATRO</name>
<comment type="caution">
    <text evidence="1">The sequence shown here is derived from an EMBL/GenBank/DDBJ whole genome shotgun (WGS) entry which is preliminary data.</text>
</comment>
<dbReference type="EMBL" id="CM044704">
    <property type="protein sequence ID" value="KAI5667449.1"/>
    <property type="molecule type" value="Genomic_DNA"/>
</dbReference>